<dbReference type="EMBL" id="JABAEW010000112">
    <property type="protein sequence ID" value="NMD89370.1"/>
    <property type="molecule type" value="Genomic_DNA"/>
</dbReference>
<dbReference type="Proteomes" id="UP000576225">
    <property type="component" value="Unassembled WGS sequence"/>
</dbReference>
<comment type="caution">
    <text evidence="1">The sequence shown here is derived from an EMBL/GenBank/DDBJ whole genome shotgun (WGS) entry which is preliminary data.</text>
</comment>
<reference evidence="1 2" key="1">
    <citation type="submission" date="2020-04" db="EMBL/GenBank/DDBJ databases">
        <authorList>
            <person name="Hitch T.C.A."/>
            <person name="Wylensek D."/>
            <person name="Clavel T."/>
        </authorList>
    </citation>
    <scope>NUCLEOTIDE SEQUENCE [LARGE SCALE GENOMIC DNA]</scope>
    <source>
        <strain evidence="1 2">COR2-253-APC-1A</strain>
    </source>
</reference>
<dbReference type="AlphaFoldDB" id="A0A848B6W5"/>
<gene>
    <name evidence="1" type="ORF">HF882_22550</name>
</gene>
<evidence type="ECO:0000313" key="2">
    <source>
        <dbReference type="Proteomes" id="UP000576225"/>
    </source>
</evidence>
<proteinExistence type="predicted"/>
<protein>
    <submittedName>
        <fullName evidence="1">Uncharacterized protein</fullName>
    </submittedName>
</protein>
<dbReference type="RefSeq" id="WP_168964271.1">
    <property type="nucleotide sequence ID" value="NZ_JABAEW010000112.1"/>
</dbReference>
<name>A0A848B6W5_9BACT</name>
<sequence length="254" mass="28658">MTFEEVKHKIVTGGTPETLEEVCDDIGVLTRGISGVEQSIALRLYDSYVLHGRHGWAGWAMETFGYYSDKATFYRRCGVGEILWRLRAAETVLFRKHLGTDISKLEALLPFMARQVGKPRPGFGALVNFLKLRWKDAWSREQVRDEVDRAIHPDKCAEDSPVQLAFDFDALTPQDEEKIVAFIEEKRLSPGQAGLLVMNGSRITAAALPYMTAHPEEFDAEDIPYLEEMRARLEDAARDIASLIAVKSQEVARQ</sequence>
<evidence type="ECO:0000313" key="1">
    <source>
        <dbReference type="EMBL" id="NMD89370.1"/>
    </source>
</evidence>
<organism evidence="1 2">
    <name type="scientific">Victivallis vadensis</name>
    <dbReference type="NCBI Taxonomy" id="172901"/>
    <lineage>
        <taxon>Bacteria</taxon>
        <taxon>Pseudomonadati</taxon>
        <taxon>Lentisphaerota</taxon>
        <taxon>Lentisphaeria</taxon>
        <taxon>Victivallales</taxon>
        <taxon>Victivallaceae</taxon>
        <taxon>Victivallis</taxon>
    </lineage>
</organism>
<accession>A0A848B6W5</accession>